<dbReference type="PANTHER" id="PTHR30121">
    <property type="entry name" value="UNCHARACTERIZED PROTEIN YJGR-RELATED"/>
    <property type="match status" value="1"/>
</dbReference>
<protein>
    <submittedName>
        <fullName evidence="2">ATPase</fullName>
    </submittedName>
</protein>
<dbReference type="Proteomes" id="UP000249396">
    <property type="component" value="Unassembled WGS sequence"/>
</dbReference>
<accession>A0A2W4SHF7</accession>
<dbReference type="Gene3D" id="3.40.50.300">
    <property type="entry name" value="P-loop containing nucleotide triphosphate hydrolases"/>
    <property type="match status" value="2"/>
</dbReference>
<dbReference type="Pfam" id="PF01935">
    <property type="entry name" value="DUF87"/>
    <property type="match status" value="1"/>
</dbReference>
<evidence type="ECO:0000313" key="3">
    <source>
        <dbReference type="Proteomes" id="UP000249396"/>
    </source>
</evidence>
<name>A0A2W4SHF7_9GAMM</name>
<dbReference type="InterPro" id="IPR002789">
    <property type="entry name" value="HerA_central"/>
</dbReference>
<feature type="domain" description="Helicase HerA central" evidence="1">
    <location>
        <begin position="1450"/>
        <end position="1521"/>
    </location>
</feature>
<comment type="caution">
    <text evidence="2">The sequence shown here is derived from an EMBL/GenBank/DDBJ whole genome shotgun (WGS) entry which is preliminary data.</text>
</comment>
<organism evidence="2 3">
    <name type="scientific">Candidatus Methylumidiphilus alinenensis</name>
    <dbReference type="NCBI Taxonomy" id="2202197"/>
    <lineage>
        <taxon>Bacteria</taxon>
        <taxon>Pseudomonadati</taxon>
        <taxon>Pseudomonadota</taxon>
        <taxon>Gammaproteobacteria</taxon>
        <taxon>Methylococcales</taxon>
        <taxon>Candidatus Methylumidiphilus</taxon>
    </lineage>
</organism>
<dbReference type="InterPro" id="IPR051162">
    <property type="entry name" value="T4SS_component"/>
</dbReference>
<dbReference type="PANTHER" id="PTHR30121:SF6">
    <property type="entry name" value="SLR6007 PROTEIN"/>
    <property type="match status" value="1"/>
</dbReference>
<dbReference type="CDD" id="cd01127">
    <property type="entry name" value="TrwB_TraG_TraD_VirD4"/>
    <property type="match status" value="1"/>
</dbReference>
<dbReference type="SUPFAM" id="SSF52540">
    <property type="entry name" value="P-loop containing nucleoside triphosphate hydrolases"/>
    <property type="match status" value="1"/>
</dbReference>
<sequence>MNVFVESLVGYLIEEWERALNTADGPKEARFILQSLAPENALALFSALDGHRLKWLQSKTLECHFRVATGLWKAWNPAATPALNSVLAKLLQHGWVDEKDQLTWYRNRTRPADKDGLVVVLLGLDHASDQGGLADFHRVDEQRVWQAAMGRSFEGWIRAFDSRHSLEASDREIERFDEVLQQLFKVRPQQLAKLAVFLDRVADGGGLYTLAEFVQRFYQQLPFWGIPPLLNVPGGKKGIVFLKDAEAFIAHQRLKTPSEQKKAWGKLTQAFADGRLELPEEIDADEPVYADLKDFQATLQAFIVNADADAKAKLLRADLLPVLQVLKGREDKPKSNKQSIPKLSGLSLEVMLQAVWHTLSQFQQKYPHQPLADTLAAVRVVLTHFKHDLADDDEAGLDGKELARAMLQGCLGGLDTLFGQIDWRLPVDAEQALLPRGQWEKAIPLELDLSLARDLNTTGIGVSRKRPHVLLRVELAYADGANLPEPEEDEDDKADAPGQRCFKWAFRWEFGPTQPERVRYQCAKAVLDGWESMNPGRWMLPAFRLSPEHMTALYFATDADEANRLVAQALSKFRLIDLLADLRRDSVEAELRERVGDLSHLFHCWLKYFVEQGYYAADAGYFDDLSKAYQALAKAVLDTGRLGSSELLRRLYKAFLLIDGKAHPNDDYLRSAVAWGVSLPVVELDHYRLCFLRDSFPEVACELALGHDGKAAFGQLLKLVELHRPLAGLVVDETKKLSAKIKSFGLLHCLGEHPSTERSLAVQTLLREEENDDDEDIADLLIQGEESGIVSQVLRDYQDLYPFAQDGLRILGVHVKELATVLAGVDRFLRDYLDRSSDDWPAFHCQVTVYTTSSSPMVMENRLMAWREAVMASCREQGRALLLSVGHRYAPTRDRMIEMLRQEARQYDVAFLFHFLEGELAGEVEAALKFAYDYNPANISPFPICEYPRPIQQGDVYRRQTLLSNRRLRLQTRHADLSARLRQPQNTHEDHVIFGLVNFEPWQPVVEELHRKAQWVACIDPFVDKNLLCGSEPQERRKIVGFASGLGDYGELNLTVSTEQDTLKRLAELVRGQLDGLLPFQQPAKLEAMAARVVGEAEAIIGLSSLHAVVGEGEKIREVVGFAAIRRALAWPTEGMAQLLPVDALTHWFADSESPLRPDLLAVSLTVREDAPPLIQAVVVECKFAQHNPAHLLKAFEQVRDGLSHLTQLFAPNRPDIARMGFDRRYWWAQLQRAITSRSLVNLADAERRKLDRALESVADGNYEIAWQGAIFTFWTDQPDATPELTPLALPANALKPPFALPEGFAVWHLALGYEGLAGLFGDKKATPLLRLDDKPAIRTRAQESPPVAAAKIAVAVEPSPADQSTVAPAPFTPSLPPAVSAPTVPPVVAVPAASPFAVEAKPPAPSAIESSQPSHAAPVIVLPTVPERLLIGTRGNGEPVYWHYGHPQLNNRHLLIFGASGSGKTYGIQCLLAEMARQRLHSLIVDYTDGFLPQQTEPLFREIAKPKDQFLKINRLPLNPFRRQCQLIDPSQPKFEETANDVATRVANIFSSIFEIGEQQFPTLIRAIRSGIEQNPAFGLDNLLPSLEADDSTYGETLARKLEPLVMAQPFTEGENSAWDQMLADPKCWVQVLQLKGLAREIQKMVTEFALWDLYDYASNNGNQKNPIPIVLDEIQNLDHRSDSPIDKMLREGRKFGLSLILATQTTSQFNQEQRDRLFQAGHKLFFRPADTEIGRFAELLSQKGKGISKSEWSQKLSSLQKGQCWSLGPILTSSGVLKEEAVLVSVTALEKRQFEEEIHG</sequence>
<proteinExistence type="predicted"/>
<evidence type="ECO:0000259" key="1">
    <source>
        <dbReference type="Pfam" id="PF01935"/>
    </source>
</evidence>
<evidence type="ECO:0000313" key="2">
    <source>
        <dbReference type="EMBL" id="PZN74910.1"/>
    </source>
</evidence>
<dbReference type="InterPro" id="IPR027417">
    <property type="entry name" value="P-loop_NTPase"/>
</dbReference>
<reference evidence="2 3" key="1">
    <citation type="journal article" date="2018" name="Aquat. Microb. Ecol.">
        <title>Gammaproteobacterial methanotrophs dominate.</title>
        <authorList>
            <person name="Rissanen A.J."/>
            <person name="Saarenheimo J."/>
            <person name="Tiirola M."/>
            <person name="Peura S."/>
            <person name="Aalto S.L."/>
            <person name="Karvinen A."/>
            <person name="Nykanen H."/>
        </authorList>
    </citation>
    <scope>NUCLEOTIDE SEQUENCE [LARGE SCALE GENOMIC DNA]</scope>
    <source>
        <strain evidence="2">AMbin10</strain>
    </source>
</reference>
<gene>
    <name evidence="2" type="ORF">DM484_20075</name>
</gene>
<dbReference type="EMBL" id="QJPH01000408">
    <property type="protein sequence ID" value="PZN74910.1"/>
    <property type="molecule type" value="Genomic_DNA"/>
</dbReference>